<feature type="compositionally biased region" description="Basic and acidic residues" evidence="1">
    <location>
        <begin position="46"/>
        <end position="61"/>
    </location>
</feature>
<evidence type="ECO:0000313" key="4">
    <source>
        <dbReference type="Proteomes" id="UP001054801"/>
    </source>
</evidence>
<dbReference type="EMBL" id="CP091244">
    <property type="protein sequence ID" value="UJS23564.1"/>
    <property type="molecule type" value="Genomic_DNA"/>
</dbReference>
<protein>
    <submittedName>
        <fullName evidence="3">OprO/OprP family phosphate-selective porin</fullName>
    </submittedName>
</protein>
<name>A0ABY3SXG2_9GAMM</name>
<proteinExistence type="predicted"/>
<reference evidence="3" key="1">
    <citation type="journal article" date="2022" name="Microorganisms">
        <title>Two New Species of Filamentous Sulfur Bacteria of the Genus Thiothrix, Thiothrix winogradskyi sp. nov. and 'Candidatus Thiothrix sulfatifontis' sp. nov.</title>
        <authorList>
            <person name="Ravin N.V."/>
            <person name="Rossetti S."/>
            <person name="Beletsky A.V."/>
            <person name="Kadnikov V.V."/>
            <person name="Rudenko T.S."/>
            <person name="Smolyakov D.D."/>
            <person name="Moskvitina M.I."/>
            <person name="Gureeva M.V."/>
            <person name="Mardanov A.V."/>
            <person name="Grabovich M.Y."/>
        </authorList>
    </citation>
    <scope>NUCLEOTIDE SEQUENCE</scope>
    <source>
        <strain evidence="3">CT3</strain>
    </source>
</reference>
<gene>
    <name evidence="3" type="ORF">L2Y54_16695</name>
</gene>
<dbReference type="InterPro" id="IPR023614">
    <property type="entry name" value="Porin_dom_sf"/>
</dbReference>
<organism evidence="3 4">
    <name type="scientific">Thiothrix winogradskyi</name>
    <dbReference type="NCBI Taxonomy" id="96472"/>
    <lineage>
        <taxon>Bacteria</taxon>
        <taxon>Pseudomonadati</taxon>
        <taxon>Pseudomonadota</taxon>
        <taxon>Gammaproteobacteria</taxon>
        <taxon>Thiotrichales</taxon>
        <taxon>Thiotrichaceae</taxon>
        <taxon>Thiothrix</taxon>
    </lineage>
</organism>
<evidence type="ECO:0000256" key="1">
    <source>
        <dbReference type="SAM" id="MobiDB-lite"/>
    </source>
</evidence>
<dbReference type="Proteomes" id="UP001054801">
    <property type="component" value="Chromosome"/>
</dbReference>
<keyword evidence="2" id="KW-0732">Signal</keyword>
<feature type="chain" id="PRO_5046760856" evidence="2">
    <location>
        <begin position="24"/>
        <end position="425"/>
    </location>
</feature>
<feature type="region of interest" description="Disordered" evidence="1">
    <location>
        <begin position="46"/>
        <end position="68"/>
    </location>
</feature>
<dbReference type="Gene3D" id="2.40.160.10">
    <property type="entry name" value="Porin"/>
    <property type="match status" value="1"/>
</dbReference>
<evidence type="ECO:0000256" key="2">
    <source>
        <dbReference type="SAM" id="SignalP"/>
    </source>
</evidence>
<keyword evidence="4" id="KW-1185">Reference proteome</keyword>
<sequence>MQLTPTTLAITIAAALAAPAAFADTTANWQGSLIVEGIYFDSNKDEATHAEGEEEAHEHAHLPGFPAGGHDHGFREGLHAGHIEGVVSGNISDKLKARATVGILDTEDGIETELEEAFVETQGLGKGVTVKAGRFFSDVGYLSSKHNHEWDFADTPLVYKGMFGEHTNDDGVQLSYVAPTQQFVQVGTELFKGDKFPAGNSDDTVGAATVFAKTGGDIGTDHSWQAGVGHWRADSINGREGELHEHERADGSMHSVTPSFSGKSHINSVNALYKWAPNGNAKERNLKLQAEYFQRDEAGTIAMLNTDGGIERNLNYDGKQDGYYVQGVYQFRPHWRVGLRQDKLGSDNQLTQVSGAAATEHQVEATGLATEGHTPKRNTLMVDYTPREYSRLRLQFNEDNSTPETDKQVILQYTHSFGSHGAHSF</sequence>
<feature type="signal peptide" evidence="2">
    <location>
        <begin position="1"/>
        <end position="23"/>
    </location>
</feature>
<evidence type="ECO:0000313" key="3">
    <source>
        <dbReference type="EMBL" id="UJS23564.1"/>
    </source>
</evidence>
<accession>A0ABY3SXG2</accession>
<dbReference type="SUPFAM" id="SSF56935">
    <property type="entry name" value="Porins"/>
    <property type="match status" value="1"/>
</dbReference>
<dbReference type="RefSeq" id="WP_236497754.1">
    <property type="nucleotide sequence ID" value="NZ_CP091244.1"/>
</dbReference>